<dbReference type="InterPro" id="IPR011009">
    <property type="entry name" value="Kinase-like_dom_sf"/>
</dbReference>
<evidence type="ECO:0000313" key="10">
    <source>
        <dbReference type="EMBL" id="SAL98965.1"/>
    </source>
</evidence>
<feature type="region of interest" description="Disordered" evidence="8">
    <location>
        <begin position="78"/>
        <end position="100"/>
    </location>
</feature>
<feature type="binding site" evidence="6">
    <location>
        <position position="134"/>
    </location>
    <ligand>
        <name>ATP</name>
        <dbReference type="ChEBI" id="CHEBI:30616"/>
    </ligand>
</feature>
<dbReference type="GO" id="GO:0004674">
    <property type="term" value="F:protein serine/threonine kinase activity"/>
    <property type="evidence" value="ECO:0007669"/>
    <property type="project" value="UniProtKB-KW"/>
</dbReference>
<evidence type="ECO:0000313" key="11">
    <source>
        <dbReference type="Proteomes" id="UP000078561"/>
    </source>
</evidence>
<gene>
    <name evidence="10" type="primary">ABSGL_04536.1 scaffold 5475</name>
</gene>
<dbReference type="Pfam" id="PF00069">
    <property type="entry name" value="Pkinase"/>
    <property type="match status" value="1"/>
</dbReference>
<reference evidence="10" key="1">
    <citation type="submission" date="2016-04" db="EMBL/GenBank/DDBJ databases">
        <authorList>
            <person name="Evans L.H."/>
            <person name="Alamgir A."/>
            <person name="Owens N."/>
            <person name="Weber N.D."/>
            <person name="Virtaneva K."/>
            <person name="Barbian K."/>
            <person name="Babar A."/>
            <person name="Rosenke K."/>
        </authorList>
    </citation>
    <scope>NUCLEOTIDE SEQUENCE [LARGE SCALE GENOMIC DNA]</scope>
    <source>
        <strain evidence="10">CBS 101.48</strain>
    </source>
</reference>
<dbReference type="InParanoid" id="A0A163J9M1"/>
<dbReference type="PROSITE" id="PS00108">
    <property type="entry name" value="PROTEIN_KINASE_ST"/>
    <property type="match status" value="1"/>
</dbReference>
<dbReference type="PANTHER" id="PTHR45646">
    <property type="entry name" value="SERINE/THREONINE-PROTEIN KINASE DOA-RELATED"/>
    <property type="match status" value="1"/>
</dbReference>
<dbReference type="InterPro" id="IPR000719">
    <property type="entry name" value="Prot_kinase_dom"/>
</dbReference>
<dbReference type="GO" id="GO:0005634">
    <property type="term" value="C:nucleus"/>
    <property type="evidence" value="ECO:0007669"/>
    <property type="project" value="TreeGrafter"/>
</dbReference>
<evidence type="ECO:0000256" key="6">
    <source>
        <dbReference type="PROSITE-ProRule" id="PRU10141"/>
    </source>
</evidence>
<keyword evidence="5 6" id="KW-0067">ATP-binding</keyword>
<dbReference type="InterPro" id="IPR017441">
    <property type="entry name" value="Protein_kinase_ATP_BS"/>
</dbReference>
<dbReference type="SUPFAM" id="SSF56112">
    <property type="entry name" value="Protein kinase-like (PK-like)"/>
    <property type="match status" value="1"/>
</dbReference>
<dbReference type="PANTHER" id="PTHR45646:SF11">
    <property type="entry name" value="SERINE_THREONINE-PROTEIN KINASE DOA"/>
    <property type="match status" value="1"/>
</dbReference>
<keyword evidence="1 7" id="KW-0723">Serine/threonine-protein kinase</keyword>
<comment type="similarity">
    <text evidence="7">Belongs to the protein kinase superfamily.</text>
</comment>
<keyword evidence="3 6" id="KW-0547">Nucleotide-binding</keyword>
<keyword evidence="4" id="KW-0418">Kinase</keyword>
<evidence type="ECO:0000256" key="7">
    <source>
        <dbReference type="RuleBase" id="RU000304"/>
    </source>
</evidence>
<feature type="domain" description="Protein kinase" evidence="9">
    <location>
        <begin position="105"/>
        <end position="437"/>
    </location>
</feature>
<dbReference type="Proteomes" id="UP000078561">
    <property type="component" value="Unassembled WGS sequence"/>
</dbReference>
<dbReference type="Gene3D" id="3.30.200.20">
    <property type="entry name" value="Phosphorylase Kinase, domain 1"/>
    <property type="match status" value="1"/>
</dbReference>
<evidence type="ECO:0000256" key="2">
    <source>
        <dbReference type="ARBA" id="ARBA00022679"/>
    </source>
</evidence>
<name>A0A163J9M1_ABSGL</name>
<dbReference type="PROSITE" id="PS00107">
    <property type="entry name" value="PROTEIN_KINASE_ATP"/>
    <property type="match status" value="1"/>
</dbReference>
<organism evidence="10">
    <name type="scientific">Absidia glauca</name>
    <name type="common">Pin mould</name>
    <dbReference type="NCBI Taxonomy" id="4829"/>
    <lineage>
        <taxon>Eukaryota</taxon>
        <taxon>Fungi</taxon>
        <taxon>Fungi incertae sedis</taxon>
        <taxon>Mucoromycota</taxon>
        <taxon>Mucoromycotina</taxon>
        <taxon>Mucoromycetes</taxon>
        <taxon>Mucorales</taxon>
        <taxon>Cunninghamellaceae</taxon>
        <taxon>Absidia</taxon>
    </lineage>
</organism>
<feature type="compositionally biased region" description="Basic residues" evidence="8">
    <location>
        <begin position="1"/>
        <end position="10"/>
    </location>
</feature>
<dbReference type="OrthoDB" id="283111at2759"/>
<evidence type="ECO:0000256" key="5">
    <source>
        <dbReference type="ARBA" id="ARBA00022840"/>
    </source>
</evidence>
<feature type="region of interest" description="Disordered" evidence="8">
    <location>
        <begin position="1"/>
        <end position="57"/>
    </location>
</feature>
<evidence type="ECO:0000256" key="8">
    <source>
        <dbReference type="SAM" id="MobiDB-lite"/>
    </source>
</evidence>
<keyword evidence="2" id="KW-0808">Transferase</keyword>
<protein>
    <recommendedName>
        <fullName evidence="9">Protein kinase domain-containing protein</fullName>
    </recommendedName>
</protein>
<dbReference type="InterPro" id="IPR008271">
    <property type="entry name" value="Ser/Thr_kinase_AS"/>
</dbReference>
<proteinExistence type="inferred from homology"/>
<dbReference type="GO" id="GO:0043484">
    <property type="term" value="P:regulation of RNA splicing"/>
    <property type="evidence" value="ECO:0007669"/>
    <property type="project" value="TreeGrafter"/>
</dbReference>
<dbReference type="Gene3D" id="1.10.510.10">
    <property type="entry name" value="Transferase(Phosphotransferase) domain 1"/>
    <property type="match status" value="1"/>
</dbReference>
<dbReference type="InterPro" id="IPR051175">
    <property type="entry name" value="CLK_kinases"/>
</dbReference>
<accession>A0A163J9M1</accession>
<keyword evidence="11" id="KW-1185">Reference proteome</keyword>
<dbReference type="CDD" id="cd14134">
    <property type="entry name" value="PKc_CLK"/>
    <property type="match status" value="1"/>
</dbReference>
<dbReference type="AlphaFoldDB" id="A0A163J9M1"/>
<dbReference type="GO" id="GO:0005524">
    <property type="term" value="F:ATP binding"/>
    <property type="evidence" value="ECO:0007669"/>
    <property type="project" value="UniProtKB-UniRule"/>
</dbReference>
<evidence type="ECO:0000256" key="3">
    <source>
        <dbReference type="ARBA" id="ARBA00022741"/>
    </source>
</evidence>
<dbReference type="PROSITE" id="PS50011">
    <property type="entry name" value="PROTEIN_KINASE_DOM"/>
    <property type="match status" value="1"/>
</dbReference>
<dbReference type="SMART" id="SM00220">
    <property type="entry name" value="S_TKc"/>
    <property type="match status" value="1"/>
</dbReference>
<dbReference type="EMBL" id="LT552383">
    <property type="protein sequence ID" value="SAL98965.1"/>
    <property type="molecule type" value="Genomic_DNA"/>
</dbReference>
<sequence length="441" mass="50676">MAAPTNKRKGGGNPTASRPNPVQEVIVIDDSPPPPSSSYHHHRPLNTPPSSYGSIMTDLPPALSTRSKRALLRTPSIQRKHRMLPHSPGTTPTTKKKKRKVVTQDKMMRTLGQGTFGKVIECFDRVKRGRCAIKVIRSIKRYRDASTLEMRVLQTLRKHDPSNLYQCIHLDDWFEHEHHICMVFELLGQSVFDFLKSHHFKPFSLCQIQHFAIQLFTSIEFLHRLKLVHTDLKPENVLLINRSEKPVTTEDLHNTEIRLIDFGSATFEKEFHSAVVSTRHYRAPEIILGNKLTIPIFLDHLTSTLSLATGWSYPCDIWSIGCMLIEFFTGEPLFQTHDNLEHLAMMQIVLGKIPHTMICKSKLNGQTYFKKDHLLYPAPETKPENIKYVNTLRPLYKIIPTSLSKGHVLFLDLLERILVYDPRTRISASEALQHPFLHHTF</sequence>
<evidence type="ECO:0000256" key="4">
    <source>
        <dbReference type="ARBA" id="ARBA00022777"/>
    </source>
</evidence>
<evidence type="ECO:0000256" key="1">
    <source>
        <dbReference type="ARBA" id="ARBA00022527"/>
    </source>
</evidence>
<evidence type="ECO:0000259" key="9">
    <source>
        <dbReference type="PROSITE" id="PS50011"/>
    </source>
</evidence>
<dbReference type="STRING" id="4829.A0A163J9M1"/>